<feature type="region of interest" description="Disordered" evidence="1">
    <location>
        <begin position="963"/>
        <end position="989"/>
    </location>
</feature>
<dbReference type="SUPFAM" id="SSF101447">
    <property type="entry name" value="Formin homology 2 domain (FH2 domain)"/>
    <property type="match status" value="1"/>
</dbReference>
<feature type="region of interest" description="Disordered" evidence="1">
    <location>
        <begin position="1001"/>
        <end position="1171"/>
    </location>
</feature>
<protein>
    <submittedName>
        <fullName evidence="2">Uncharacterized protein</fullName>
    </submittedName>
</protein>
<dbReference type="EMBL" id="JABANP010000066">
    <property type="protein sequence ID" value="KAF4692070.1"/>
    <property type="molecule type" value="Genomic_DNA"/>
</dbReference>
<dbReference type="Proteomes" id="UP000541610">
    <property type="component" value="Unassembled WGS sequence"/>
</dbReference>
<feature type="compositionally biased region" description="Low complexity" evidence="1">
    <location>
        <begin position="1073"/>
        <end position="1089"/>
    </location>
</feature>
<evidence type="ECO:0000256" key="1">
    <source>
        <dbReference type="SAM" id="MobiDB-lite"/>
    </source>
</evidence>
<dbReference type="PANTHER" id="PTHR46345:SF8">
    <property type="entry name" value="FORMIN 3, ISOFORM B"/>
    <property type="match status" value="1"/>
</dbReference>
<feature type="compositionally biased region" description="Basic residues" evidence="1">
    <location>
        <begin position="1036"/>
        <end position="1048"/>
    </location>
</feature>
<feature type="region of interest" description="Disordered" evidence="1">
    <location>
        <begin position="1"/>
        <end position="28"/>
    </location>
</feature>
<organism evidence="2 3">
    <name type="scientific">Perkinsus olseni</name>
    <name type="common">Perkinsus atlanticus</name>
    <dbReference type="NCBI Taxonomy" id="32597"/>
    <lineage>
        <taxon>Eukaryota</taxon>
        <taxon>Sar</taxon>
        <taxon>Alveolata</taxon>
        <taxon>Perkinsozoa</taxon>
        <taxon>Perkinsea</taxon>
        <taxon>Perkinsida</taxon>
        <taxon>Perkinsidae</taxon>
        <taxon>Perkinsus</taxon>
    </lineage>
</organism>
<feature type="region of interest" description="Disordered" evidence="1">
    <location>
        <begin position="67"/>
        <end position="163"/>
    </location>
</feature>
<dbReference type="Gene3D" id="1.20.58.2220">
    <property type="entry name" value="Formin, FH2 domain"/>
    <property type="match status" value="1"/>
</dbReference>
<feature type="region of interest" description="Disordered" evidence="1">
    <location>
        <begin position="191"/>
        <end position="216"/>
    </location>
</feature>
<comment type="caution">
    <text evidence="2">The sequence shown here is derived from an EMBL/GenBank/DDBJ whole genome shotgun (WGS) entry which is preliminary data.</text>
</comment>
<evidence type="ECO:0000313" key="2">
    <source>
        <dbReference type="EMBL" id="KAF4692070.1"/>
    </source>
</evidence>
<feature type="compositionally biased region" description="Basic residues" evidence="1">
    <location>
        <begin position="67"/>
        <end position="77"/>
    </location>
</feature>
<proteinExistence type="predicted"/>
<feature type="compositionally biased region" description="Low complexity" evidence="1">
    <location>
        <begin position="191"/>
        <end position="202"/>
    </location>
</feature>
<feature type="compositionally biased region" description="Polar residues" evidence="1">
    <location>
        <begin position="1217"/>
        <end position="1228"/>
    </location>
</feature>
<feature type="compositionally biased region" description="Polar residues" evidence="1">
    <location>
        <begin position="1002"/>
        <end position="1018"/>
    </location>
</feature>
<feature type="compositionally biased region" description="Low complexity" evidence="1">
    <location>
        <begin position="1113"/>
        <end position="1126"/>
    </location>
</feature>
<feature type="compositionally biased region" description="Low complexity" evidence="1">
    <location>
        <begin position="1"/>
        <end position="13"/>
    </location>
</feature>
<name>A0A7J6P8P3_PEROL</name>
<feature type="compositionally biased region" description="Basic and acidic residues" evidence="1">
    <location>
        <begin position="1194"/>
        <end position="1206"/>
    </location>
</feature>
<feature type="region of interest" description="Disordered" evidence="1">
    <location>
        <begin position="246"/>
        <end position="297"/>
    </location>
</feature>
<reference evidence="2 3" key="1">
    <citation type="submission" date="2020-04" db="EMBL/GenBank/DDBJ databases">
        <title>Perkinsus olseni comparative genomics.</title>
        <authorList>
            <person name="Bogema D.R."/>
        </authorList>
    </citation>
    <scope>NUCLEOTIDE SEQUENCE [LARGE SCALE GENOMIC DNA]</scope>
    <source>
        <strain evidence="2">00978-12</strain>
    </source>
</reference>
<feature type="compositionally biased region" description="Polar residues" evidence="1">
    <location>
        <begin position="1152"/>
        <end position="1163"/>
    </location>
</feature>
<feature type="compositionally biased region" description="Low complexity" evidence="1">
    <location>
        <begin position="1019"/>
        <end position="1032"/>
    </location>
</feature>
<feature type="region of interest" description="Disordered" evidence="1">
    <location>
        <begin position="1183"/>
        <end position="1233"/>
    </location>
</feature>
<dbReference type="PANTHER" id="PTHR46345">
    <property type="entry name" value="INVERTED FORMIN-2"/>
    <property type="match status" value="1"/>
</dbReference>
<gene>
    <name evidence="2" type="ORF">FOZ60_014205</name>
</gene>
<accession>A0A7J6P8P3</accession>
<feature type="region of interest" description="Disordered" evidence="1">
    <location>
        <begin position="906"/>
        <end position="948"/>
    </location>
</feature>
<sequence length="1300" mass="140832">MASPGGETAEGGTPPLPAGTPEGSPASMTVVAELATLRRQYEAIKDELKDKNEELRTLRGFVNEARRKARTPAKLNRRAAGDGLNTSGCLPDTPGRYPGMPSPPAELRAIAPTPRKPHHQQPGVDTCTIGVNTSPPAASSPPLSLPSPPSSAKVSMDSQGGSRELLHGRGRLLLLRRGFRPCLWAKLGLAGKAPAGPKSAKALPPPPPPKVRSFSPGRDCRSFLDLAGSHMPSAEVLADVREGIATTDFHEPGSPGQSVSASSAGWEGNASLPGPKGPPPRVPTNLSGPKGVPKARQPSPYVALHIKGLSVGSERPHIRRGRDLGGRSVLVNGVLDRRYAECSYCFVEDNQNLQPPAGSEYPSGLLRYGSRPRDFTMSECGTPRSCASDADTSGLVLPAHTDISICSDGIPQHSIVMNGPPSMSKNSSVPILGSCDRPPGMGGSQSTKSLLPVMPPDCIISRQVGAQRIWKRVDSKFLTKLFKKKEVIRDLNQKAAATGKELENPLGTPSKPLTVFGTKEHRLVGIVAQKVFMQMEPPPADAKVKSRSEHYRNLLLRCDDSVWQEDQLGPVESLLRDLPPELTQAVMDAVDHDPPGACRDEVDLFVGFEEEFRAIEVNLTTMYRALEVMYELLDKFALVLQLCVNFANALNPGGRQIDMFQLGAFSKFYELKCTENPRVSCLHCVIALMAEEDVKALLDRVVTRCIERAAELRAYRTVDDVRELTDSFHDIEHALEKEREREKKRRLTSVVAKPQDGDWDKSEDGPLDTFHTHLAEFYRDKIAESQWLFDYGLNVYASYRNLCMTFVDYDSVWPPPKERGPDSKDLFEVCHDMLKLIAKVELDIQKLKLREQFREQYPTPTDLESTPLSNANPITRFPGFAREKENISVNAPVAEPEKVLEDNAVRDGQLPGFPSFSHLNSPPPSPPSQETTDAGPAATGAFSVPDLPPCPPAIPALLLAPAGEPDASSVGSSDRVVADTETVPRPTNKIREALRERPLSIVTENESVDGSSMSELDQSTVSVSSARSTRSVKSTKERRSRVSRKRSMRSIVSMAKLRESPTESPSGETFYTAKSSASSPRSSVGSSAAKPPTGRPSLRAMSGSQDFRPPPMSSNSSSNKRQTSKSILKRKNPQLEESILPDSEEEELASGRCQSSVSSTGSSRPDIPPLALSVSRGTAALKKPATVLGQESPRLFENRRTTRSSDSDDQPPSRSTGGATRSRWSSHGGNAAHGQFAGQRAGRCLFIIHIDGLSLVVLLTGVSPMQIVEVRADLVVTLPRPVVLGLRALEAALATIIMAG</sequence>
<evidence type="ECO:0000313" key="3">
    <source>
        <dbReference type="Proteomes" id="UP000541610"/>
    </source>
</evidence>
<dbReference type="InterPro" id="IPR042201">
    <property type="entry name" value="FH2_Formin_sf"/>
</dbReference>
<dbReference type="OrthoDB" id="4062651at2759"/>